<evidence type="ECO:0000313" key="2">
    <source>
        <dbReference type="Proteomes" id="UP000033047"/>
    </source>
</evidence>
<gene>
    <name evidence="1" type="ORF">HMPREF1535_04744</name>
</gene>
<name>A0A0F5IP35_9BACT</name>
<organism evidence="1 2">
    <name type="scientific">Parabacteroides goldsteinii DSM 19448 = WAL 12034</name>
    <dbReference type="NCBI Taxonomy" id="927665"/>
    <lineage>
        <taxon>Bacteria</taxon>
        <taxon>Pseudomonadati</taxon>
        <taxon>Bacteroidota</taxon>
        <taxon>Bacteroidia</taxon>
        <taxon>Bacteroidales</taxon>
        <taxon>Tannerellaceae</taxon>
        <taxon>Parabacteroides</taxon>
    </lineage>
</organism>
<dbReference type="Proteomes" id="UP000033047">
    <property type="component" value="Unassembled WGS sequence"/>
</dbReference>
<proteinExistence type="predicted"/>
<reference evidence="1 2" key="1">
    <citation type="submission" date="2013-04" db="EMBL/GenBank/DDBJ databases">
        <title>The Genome Sequence of Parabacteroides goldsteinii DSM 19448.</title>
        <authorList>
            <consortium name="The Broad Institute Genomics Platform"/>
            <person name="Earl A."/>
            <person name="Ward D."/>
            <person name="Feldgarden M."/>
            <person name="Gevers D."/>
            <person name="Martens E."/>
            <person name="Sakamoto M."/>
            <person name="Benno Y."/>
            <person name="Song Y."/>
            <person name="Liu C."/>
            <person name="Lee J."/>
            <person name="Bolanos M."/>
            <person name="Vaisanen M.L."/>
            <person name="Finegold S.M."/>
            <person name="Walker B."/>
            <person name="Young S."/>
            <person name="Zeng Q."/>
            <person name="Gargeya S."/>
            <person name="Fitzgerald M."/>
            <person name="Haas B."/>
            <person name="Abouelleil A."/>
            <person name="Allen A.W."/>
            <person name="Alvarado L."/>
            <person name="Arachchi H.M."/>
            <person name="Berlin A.M."/>
            <person name="Chapman S.B."/>
            <person name="Gainer-Dewar J."/>
            <person name="Goldberg J."/>
            <person name="Griggs A."/>
            <person name="Gujja S."/>
            <person name="Hansen M."/>
            <person name="Howarth C."/>
            <person name="Imamovic A."/>
            <person name="Ireland A."/>
            <person name="Larimer J."/>
            <person name="McCowan C."/>
            <person name="Murphy C."/>
            <person name="Pearson M."/>
            <person name="Poon T.W."/>
            <person name="Priest M."/>
            <person name="Roberts A."/>
            <person name="Saif S."/>
            <person name="Shea T."/>
            <person name="Sisk P."/>
            <person name="Sykes S."/>
            <person name="Wortman J."/>
            <person name="Nusbaum C."/>
            <person name="Birren B."/>
        </authorList>
    </citation>
    <scope>NUCLEOTIDE SEQUENCE [LARGE SCALE GENOMIC DNA]</scope>
    <source>
        <strain evidence="1 2">DSM 19448</strain>
    </source>
</reference>
<evidence type="ECO:0000313" key="1">
    <source>
        <dbReference type="EMBL" id="KKB47334.1"/>
    </source>
</evidence>
<protein>
    <submittedName>
        <fullName evidence="1">Uncharacterized protein</fullName>
    </submittedName>
</protein>
<dbReference type="HOGENOM" id="CLU_3255243_0_0_10"/>
<comment type="caution">
    <text evidence="1">The sequence shown here is derived from an EMBL/GenBank/DDBJ whole genome shotgun (WGS) entry which is preliminary data.</text>
</comment>
<dbReference type="EMBL" id="AQHV01000026">
    <property type="protein sequence ID" value="KKB47334.1"/>
    <property type="molecule type" value="Genomic_DNA"/>
</dbReference>
<sequence>MCQNSFFEKITPATAICDRGKSFYLGINLCILTILNRLQYND</sequence>
<dbReference type="AlphaFoldDB" id="A0A0F5IP35"/>
<dbReference type="PATRIC" id="fig|927665.4.peg.4865"/>
<accession>A0A0F5IP35</accession>